<comment type="caution">
    <text evidence="2">The sequence shown here is derived from an EMBL/GenBank/DDBJ whole genome shotgun (WGS) entry which is preliminary data.</text>
</comment>
<dbReference type="PROSITE" id="PS51257">
    <property type="entry name" value="PROKAR_LIPOPROTEIN"/>
    <property type="match status" value="1"/>
</dbReference>
<dbReference type="EMBL" id="JAHSPG010000001">
    <property type="protein sequence ID" value="MBV4355624.1"/>
    <property type="molecule type" value="Genomic_DNA"/>
</dbReference>
<evidence type="ECO:0000313" key="3">
    <source>
        <dbReference type="Proteomes" id="UP000812270"/>
    </source>
</evidence>
<dbReference type="Proteomes" id="UP000812270">
    <property type="component" value="Unassembled WGS sequence"/>
</dbReference>
<keyword evidence="1" id="KW-0732">Signal</keyword>
<sequence length="398" mass="44231">MRTLYSSMFAIMICAFFATGCQKDYNREGSAQPNQSNAAAKTNAKAPVDVAATFAKIRATLPANFESRSNSIKADLLAKVNPEYKYVVLNALKLTETTCDDNTLLTQWLNLQLSDWSFDVIFYASLTGMLDFPTYDALLFSNSESGQQFGVNGEYSQRITKTMKDLKRFWDIQSSQIVVVPMHGSMLLDRNKVIRIDMILYGDSQVGAEYWADVISSLLEGIPQYRNGNHPIFTFNAFAQSTFDFPPFGVVPDKIVMGDGILDAYAAIGFGDVAPQAVLAHEFGHHVQFQRNVFGNESSPEATRRTELMADAMSAYYLSSAKGASMQWKRVKEFLQVFFNIGDCSFTSINHHGTPTQRMAAAEWGYQTANNAQKQGHVISSAEFIALFDAQLPTIVSQ</sequence>
<organism evidence="2 3">
    <name type="scientific">Pinibacter aurantiacus</name>
    <dbReference type="NCBI Taxonomy" id="2851599"/>
    <lineage>
        <taxon>Bacteria</taxon>
        <taxon>Pseudomonadati</taxon>
        <taxon>Bacteroidota</taxon>
        <taxon>Chitinophagia</taxon>
        <taxon>Chitinophagales</taxon>
        <taxon>Chitinophagaceae</taxon>
        <taxon>Pinibacter</taxon>
    </lineage>
</organism>
<feature type="chain" id="PRO_5039572750" evidence="1">
    <location>
        <begin position="21"/>
        <end position="398"/>
    </location>
</feature>
<dbReference type="RefSeq" id="WP_217789176.1">
    <property type="nucleotide sequence ID" value="NZ_JAHSPG010000001.1"/>
</dbReference>
<keyword evidence="3" id="KW-1185">Reference proteome</keyword>
<evidence type="ECO:0000256" key="1">
    <source>
        <dbReference type="SAM" id="SignalP"/>
    </source>
</evidence>
<proteinExistence type="predicted"/>
<accession>A0A9E2W2B6</accession>
<name>A0A9E2W2B6_9BACT</name>
<reference evidence="2" key="1">
    <citation type="submission" date="2021-06" db="EMBL/GenBank/DDBJ databases">
        <authorList>
            <person name="Huq M.A."/>
        </authorList>
    </citation>
    <scope>NUCLEOTIDE SEQUENCE</scope>
    <source>
        <strain evidence="2">MAH-26</strain>
    </source>
</reference>
<gene>
    <name evidence="2" type="ORF">KTO63_00600</name>
</gene>
<protein>
    <submittedName>
        <fullName evidence="2">Uncharacterized protein</fullName>
    </submittedName>
</protein>
<dbReference type="AlphaFoldDB" id="A0A9E2W2B6"/>
<feature type="signal peptide" evidence="1">
    <location>
        <begin position="1"/>
        <end position="20"/>
    </location>
</feature>
<evidence type="ECO:0000313" key="2">
    <source>
        <dbReference type="EMBL" id="MBV4355624.1"/>
    </source>
</evidence>